<proteinExistence type="predicted"/>
<keyword evidence="2" id="KW-0472">Membrane</keyword>
<accession>A0A3B1AMS4</accession>
<dbReference type="Gene3D" id="3.30.2090.10">
    <property type="entry name" value="Multidrug efflux transporter AcrB TolC docking domain, DN and DC subdomains"/>
    <property type="match status" value="2"/>
</dbReference>
<feature type="transmembrane region" description="Helical" evidence="2">
    <location>
        <begin position="422"/>
        <end position="443"/>
    </location>
</feature>
<dbReference type="GO" id="GO:0042910">
    <property type="term" value="F:xenobiotic transmembrane transporter activity"/>
    <property type="evidence" value="ECO:0007669"/>
    <property type="project" value="TreeGrafter"/>
</dbReference>
<organism evidence="3">
    <name type="scientific">hydrothermal vent metagenome</name>
    <dbReference type="NCBI Taxonomy" id="652676"/>
    <lineage>
        <taxon>unclassified sequences</taxon>
        <taxon>metagenomes</taxon>
        <taxon>ecological metagenomes</taxon>
    </lineage>
</organism>
<dbReference type="SUPFAM" id="SSF82714">
    <property type="entry name" value="Multidrug efflux transporter AcrB TolC docking domain, DN and DC subdomains"/>
    <property type="match status" value="2"/>
</dbReference>
<name>A0A3B1AMS4_9ZZZZ</name>
<dbReference type="Gene3D" id="3.30.70.1440">
    <property type="entry name" value="Multidrug efflux transporter AcrB pore domain"/>
    <property type="match status" value="1"/>
</dbReference>
<dbReference type="SUPFAM" id="SSF82866">
    <property type="entry name" value="Multidrug efflux transporter AcrB transmembrane domain"/>
    <property type="match status" value="2"/>
</dbReference>
<dbReference type="Gene3D" id="3.30.70.1320">
    <property type="entry name" value="Multidrug efflux transporter AcrB pore domain like"/>
    <property type="match status" value="1"/>
</dbReference>
<protein>
    <submittedName>
        <fullName evidence="3">Acriflavin resistance protein</fullName>
    </submittedName>
</protein>
<dbReference type="InterPro" id="IPR001036">
    <property type="entry name" value="Acrflvin-R"/>
</dbReference>
<feature type="transmembrane region" description="Helical" evidence="2">
    <location>
        <begin position="563"/>
        <end position="583"/>
    </location>
</feature>
<feature type="transmembrane region" description="Helical" evidence="2">
    <location>
        <begin position="1037"/>
        <end position="1058"/>
    </location>
</feature>
<dbReference type="InterPro" id="IPR027463">
    <property type="entry name" value="AcrB_DN_DC_subdom"/>
</dbReference>
<dbReference type="PANTHER" id="PTHR32063">
    <property type="match status" value="1"/>
</dbReference>
<dbReference type="PRINTS" id="PR00702">
    <property type="entry name" value="ACRIFLAVINRP"/>
</dbReference>
<dbReference type="Gene3D" id="1.20.1640.10">
    <property type="entry name" value="Multidrug efflux transporter AcrB transmembrane domain"/>
    <property type="match status" value="2"/>
</dbReference>
<keyword evidence="2" id="KW-0812">Transmembrane</keyword>
<feature type="compositionally biased region" description="Basic and acidic residues" evidence="1">
    <location>
        <begin position="1196"/>
        <end position="1209"/>
    </location>
</feature>
<feature type="transmembrane region" description="Helical" evidence="2">
    <location>
        <begin position="960"/>
        <end position="982"/>
    </location>
</feature>
<dbReference type="GO" id="GO:0005886">
    <property type="term" value="C:plasma membrane"/>
    <property type="evidence" value="ECO:0007669"/>
    <property type="project" value="TreeGrafter"/>
</dbReference>
<feature type="transmembrane region" description="Helical" evidence="2">
    <location>
        <begin position="367"/>
        <end position="386"/>
    </location>
</feature>
<feature type="region of interest" description="Disordered" evidence="1">
    <location>
        <begin position="1153"/>
        <end position="1254"/>
    </location>
</feature>
<feature type="transmembrane region" description="Helical" evidence="2">
    <location>
        <begin position="1116"/>
        <end position="1135"/>
    </location>
</feature>
<dbReference type="PANTHER" id="PTHR32063:SF16">
    <property type="entry name" value="CATION EFFLUX SYSTEM (ACRB_ACRD_ACRF FAMILY)"/>
    <property type="match status" value="1"/>
</dbReference>
<keyword evidence="2" id="KW-1133">Transmembrane helix</keyword>
<evidence type="ECO:0000256" key="1">
    <source>
        <dbReference type="SAM" id="MobiDB-lite"/>
    </source>
</evidence>
<dbReference type="AlphaFoldDB" id="A0A3B1AMS4"/>
<evidence type="ECO:0000313" key="3">
    <source>
        <dbReference type="EMBL" id="VAW93976.1"/>
    </source>
</evidence>
<feature type="transmembrane region" description="Helical" evidence="2">
    <location>
        <begin position="936"/>
        <end position="953"/>
    </location>
</feature>
<reference evidence="3" key="1">
    <citation type="submission" date="2018-06" db="EMBL/GenBank/DDBJ databases">
        <authorList>
            <person name="Zhirakovskaya E."/>
        </authorList>
    </citation>
    <scope>NUCLEOTIDE SEQUENCE</scope>
</reference>
<dbReference type="EMBL" id="UOFR01000024">
    <property type="protein sequence ID" value="VAW93976.1"/>
    <property type="molecule type" value="Genomic_DNA"/>
</dbReference>
<feature type="transmembrane region" description="Helical" evidence="2">
    <location>
        <begin position="393"/>
        <end position="416"/>
    </location>
</feature>
<feature type="compositionally biased region" description="Basic residues" evidence="1">
    <location>
        <begin position="1236"/>
        <end position="1254"/>
    </location>
</feature>
<feature type="transmembrane region" description="Helical" evidence="2">
    <location>
        <begin position="988"/>
        <end position="1012"/>
    </location>
</feature>
<dbReference type="SUPFAM" id="SSF82693">
    <property type="entry name" value="Multidrug efflux transporter AcrB pore domain, PN1, PN2, PC1 and PC2 subdomains"/>
    <property type="match status" value="3"/>
</dbReference>
<dbReference type="Pfam" id="PF00873">
    <property type="entry name" value="ACR_tran"/>
    <property type="match status" value="2"/>
</dbReference>
<sequence>MSETENNKLEAGEKNLGIAGNTAKQFINSPVTPLLMFAFLAIGVMGLMFTPRQEDPKISVPMVDIYMQYPGAAAEQVTSLVTEPLERLMSELPGVRHVYSATQRGSSIVTVQFRVGEDLGASIVKVHDKLQSNLDKIPPGVSMPLVKPVGIDDVPIVTATLWSKPEEGGVDDATLRTLALDILQNLKSVPNTGNGFVVGGRSEQIRVEVSPERLGGFGISMAELAKTIRTANAEIETGYVESGNRSFTVYSGAFLTSADEISRLVIGVYDDAPVYVHDVATVFQYPEETKQLVSYYTGIANAQPLNANGEAAVTIAIAKKIDTNGVTVAEAILDKLESLKGRIIPDNVHVDITRNYGKTANQKVNELLIALFEAALAVSLLCLLFMGLRAASVIIIIIPIVVLVTIWSALILDYTIDRVSLFALVFSIGILVDDATVVVENIFRRWLAAGKTSTRIAIDAVREVGNPTILATLTIIAALLPMGFVSGLMGPYMRPIPVLGASAMFFSLIAAFVFAPWFAMRVRPKLKALQQAEKREQRFSDMLGKYYRPCMQPLCKNKFYGKVFLAGLVAATLFAVSMFYFNWVAVKMLPFDNKPEFNVVINMPEGSALPVTANITHELVNVLREIPEVTDLQSYVGTASPFNFNGMVRHYYLRQQPWEADIQVMLLDKNDRERGSHAIAVEARHRIKEFLATRPELTDTGVKTQVVEMPPGPPVLQTVVAEIYGPDAQTRRQVARDMTSIFTNSKDIVDVDNYIAAEYNYWRFEVDIEKSVRYGISVDMINQQLDMAMGGYKLGDIKRKVVREPTYIVMQVPLAMRSQLTRLYSMPVMSANGDSIPLGEIGRFAQASEDPIIFHKDLRAVEYVTAEMEGKLGAPIYGMHTVEEQLKFYITPDGETITGLTLGGTIGRYGPPEDNNKSGFEWGGEWTVTFETFRDMGSAFMAALVLIYALIVWEFKNYTLAGLIMAPIPLTLIGIIPGHLIIGAEFTATSMIGFIALAGIIVRNSILLVEFVKYEVAAGKDIVEAVICAGQIRMRPILITAGTLMVGAAMLFSDPIFIGMAASLFFGTLVATVLTLVVIPLGCITVRSQFYALAGVDVPETEQVTPKIINTSKQPLWLFIWGSLITALFWLLNYIRTIYSMLKQIVNNLINRSGTDDSTPTDSSGSGGNGPDVPRPASPSTSEINTEKSPTVTVEKNAEVKDKATENKQKKSKAKSGKKKVSKKKAGTIKSSAAGSKKKTSKSKKRRGIRLKKI</sequence>
<feature type="transmembrane region" description="Helical" evidence="2">
    <location>
        <begin position="464"/>
        <end position="484"/>
    </location>
</feature>
<dbReference type="Gene3D" id="3.30.70.1430">
    <property type="entry name" value="Multidrug efflux transporter AcrB pore domain"/>
    <property type="match status" value="2"/>
</dbReference>
<feature type="transmembrane region" description="Helical" evidence="2">
    <location>
        <begin position="1064"/>
        <end position="1084"/>
    </location>
</feature>
<evidence type="ECO:0000256" key="2">
    <source>
        <dbReference type="SAM" id="Phobius"/>
    </source>
</evidence>
<gene>
    <name evidence="3" type="ORF">MNBD_GAMMA21-2003</name>
</gene>
<feature type="transmembrane region" description="Helical" evidence="2">
    <location>
        <begin position="496"/>
        <end position="519"/>
    </location>
</feature>
<feature type="transmembrane region" description="Helical" evidence="2">
    <location>
        <begin position="31"/>
        <end position="49"/>
    </location>
</feature>
<feature type="compositionally biased region" description="Polar residues" evidence="1">
    <location>
        <begin position="1178"/>
        <end position="1194"/>
    </location>
</feature>
<feature type="compositionally biased region" description="Basic residues" evidence="1">
    <location>
        <begin position="1210"/>
        <end position="1227"/>
    </location>
</feature>